<evidence type="ECO:0000313" key="1">
    <source>
        <dbReference type="EMBL" id="VEL36217.1"/>
    </source>
</evidence>
<sequence length="122" mass="12891">MPTSFLLSDRTESTRVREPGCLATAWPASRQHNQTPGVLLSTTSSGVFTTAAPRDLICTSHSVASTSLVAPISSVSVSAPNFTNACSDSSIIVSSSTSGISGVICYMLNNWVFKLLFRGLFD</sequence>
<reference evidence="1" key="1">
    <citation type="submission" date="2018-11" db="EMBL/GenBank/DDBJ databases">
        <authorList>
            <consortium name="Pathogen Informatics"/>
        </authorList>
    </citation>
    <scope>NUCLEOTIDE SEQUENCE</scope>
</reference>
<keyword evidence="2" id="KW-1185">Reference proteome</keyword>
<proteinExistence type="predicted"/>
<protein>
    <submittedName>
        <fullName evidence="1">Uncharacterized protein</fullName>
    </submittedName>
</protein>
<dbReference type="EMBL" id="CAAALY010251678">
    <property type="protein sequence ID" value="VEL36217.1"/>
    <property type="molecule type" value="Genomic_DNA"/>
</dbReference>
<evidence type="ECO:0000313" key="2">
    <source>
        <dbReference type="Proteomes" id="UP000784294"/>
    </source>
</evidence>
<accession>A0A3S5CNW2</accession>
<dbReference type="AlphaFoldDB" id="A0A3S5CNW2"/>
<name>A0A3S5CNW2_9PLAT</name>
<gene>
    <name evidence="1" type="ORF">PXEA_LOCUS29657</name>
</gene>
<organism evidence="1 2">
    <name type="scientific">Protopolystoma xenopodis</name>
    <dbReference type="NCBI Taxonomy" id="117903"/>
    <lineage>
        <taxon>Eukaryota</taxon>
        <taxon>Metazoa</taxon>
        <taxon>Spiralia</taxon>
        <taxon>Lophotrochozoa</taxon>
        <taxon>Platyhelminthes</taxon>
        <taxon>Monogenea</taxon>
        <taxon>Polyopisthocotylea</taxon>
        <taxon>Polystomatidea</taxon>
        <taxon>Polystomatidae</taxon>
        <taxon>Protopolystoma</taxon>
    </lineage>
</organism>
<dbReference type="Proteomes" id="UP000784294">
    <property type="component" value="Unassembled WGS sequence"/>
</dbReference>
<comment type="caution">
    <text evidence="1">The sequence shown here is derived from an EMBL/GenBank/DDBJ whole genome shotgun (WGS) entry which is preliminary data.</text>
</comment>